<gene>
    <name evidence="8" type="ORF">SAMN04487850_1233</name>
</gene>
<dbReference type="SUPFAM" id="SSF88946">
    <property type="entry name" value="Sigma2 domain of RNA polymerase sigma factors"/>
    <property type="match status" value="1"/>
</dbReference>
<protein>
    <submittedName>
        <fullName evidence="8">RNA polymerase sigma-70 factor, ECF subfamily</fullName>
    </submittedName>
</protein>
<dbReference type="InterPro" id="IPR013249">
    <property type="entry name" value="RNA_pol_sigma70_r4_t2"/>
</dbReference>
<dbReference type="GO" id="GO:0003677">
    <property type="term" value="F:DNA binding"/>
    <property type="evidence" value="ECO:0007669"/>
    <property type="project" value="UniProtKB-KW"/>
</dbReference>
<keyword evidence="4" id="KW-0238">DNA-binding</keyword>
<dbReference type="Pfam" id="PF04542">
    <property type="entry name" value="Sigma70_r2"/>
    <property type="match status" value="1"/>
</dbReference>
<dbReference type="InterPro" id="IPR039425">
    <property type="entry name" value="RNA_pol_sigma-70-like"/>
</dbReference>
<dbReference type="GO" id="GO:0006352">
    <property type="term" value="P:DNA-templated transcription initiation"/>
    <property type="evidence" value="ECO:0007669"/>
    <property type="project" value="InterPro"/>
</dbReference>
<dbReference type="InterPro" id="IPR014284">
    <property type="entry name" value="RNA_pol_sigma-70_dom"/>
</dbReference>
<dbReference type="AlphaFoldDB" id="A0A1I0NIC6"/>
<keyword evidence="2" id="KW-0805">Transcription regulation</keyword>
<keyword evidence="9" id="KW-1185">Reference proteome</keyword>
<dbReference type="InterPro" id="IPR013324">
    <property type="entry name" value="RNA_pol_sigma_r3/r4-like"/>
</dbReference>
<proteinExistence type="inferred from homology"/>
<dbReference type="Gene3D" id="1.10.1740.10">
    <property type="match status" value="1"/>
</dbReference>
<keyword evidence="5" id="KW-0804">Transcription</keyword>
<evidence type="ECO:0000313" key="9">
    <source>
        <dbReference type="Proteomes" id="UP000199373"/>
    </source>
</evidence>
<evidence type="ECO:0000256" key="5">
    <source>
        <dbReference type="ARBA" id="ARBA00023163"/>
    </source>
</evidence>
<dbReference type="GO" id="GO:0016987">
    <property type="term" value="F:sigma factor activity"/>
    <property type="evidence" value="ECO:0007669"/>
    <property type="project" value="UniProtKB-KW"/>
</dbReference>
<evidence type="ECO:0000313" key="8">
    <source>
        <dbReference type="EMBL" id="SEW00576.1"/>
    </source>
</evidence>
<dbReference type="NCBIfam" id="TIGR02937">
    <property type="entry name" value="sigma70-ECF"/>
    <property type="match status" value="1"/>
</dbReference>
<evidence type="ECO:0000259" key="7">
    <source>
        <dbReference type="Pfam" id="PF08281"/>
    </source>
</evidence>
<dbReference type="Pfam" id="PF08281">
    <property type="entry name" value="Sigma70_r4_2"/>
    <property type="match status" value="1"/>
</dbReference>
<dbReference type="InterPro" id="IPR036388">
    <property type="entry name" value="WH-like_DNA-bd_sf"/>
</dbReference>
<evidence type="ECO:0000256" key="4">
    <source>
        <dbReference type="ARBA" id="ARBA00023125"/>
    </source>
</evidence>
<dbReference type="PANTHER" id="PTHR43133:SF8">
    <property type="entry name" value="RNA POLYMERASE SIGMA FACTOR HI_1459-RELATED"/>
    <property type="match status" value="1"/>
</dbReference>
<keyword evidence="3" id="KW-0731">Sigma factor</keyword>
<dbReference type="PANTHER" id="PTHR43133">
    <property type="entry name" value="RNA POLYMERASE ECF-TYPE SIGMA FACTO"/>
    <property type="match status" value="1"/>
</dbReference>
<dbReference type="EMBL" id="FOIQ01000002">
    <property type="protein sequence ID" value="SEW00576.1"/>
    <property type="molecule type" value="Genomic_DNA"/>
</dbReference>
<reference evidence="8 9" key="1">
    <citation type="submission" date="2016-10" db="EMBL/GenBank/DDBJ databases">
        <authorList>
            <person name="de Groot N.N."/>
        </authorList>
    </citation>
    <scope>NUCLEOTIDE SEQUENCE [LARGE SCALE GENOMIC DNA]</scope>
    <source>
        <strain evidence="8 9">TC2-24</strain>
    </source>
</reference>
<evidence type="ECO:0000256" key="3">
    <source>
        <dbReference type="ARBA" id="ARBA00023082"/>
    </source>
</evidence>
<dbReference type="CDD" id="cd06171">
    <property type="entry name" value="Sigma70_r4"/>
    <property type="match status" value="1"/>
</dbReference>
<evidence type="ECO:0000256" key="1">
    <source>
        <dbReference type="ARBA" id="ARBA00010641"/>
    </source>
</evidence>
<dbReference type="SUPFAM" id="SSF88659">
    <property type="entry name" value="Sigma3 and sigma4 domains of RNA polymerase sigma factors"/>
    <property type="match status" value="1"/>
</dbReference>
<dbReference type="Proteomes" id="UP000199373">
    <property type="component" value="Unassembled WGS sequence"/>
</dbReference>
<evidence type="ECO:0000259" key="6">
    <source>
        <dbReference type="Pfam" id="PF04542"/>
    </source>
</evidence>
<evidence type="ECO:0000256" key="2">
    <source>
        <dbReference type="ARBA" id="ARBA00023015"/>
    </source>
</evidence>
<dbReference type="RefSeq" id="WP_091900171.1">
    <property type="nucleotide sequence ID" value="NZ_FOIQ01000002.1"/>
</dbReference>
<dbReference type="Gene3D" id="1.10.10.10">
    <property type="entry name" value="Winged helix-like DNA-binding domain superfamily/Winged helix DNA-binding domain"/>
    <property type="match status" value="1"/>
</dbReference>
<name>A0A1I0NIC6_9BACT</name>
<accession>A0A1I0NIC6</accession>
<comment type="similarity">
    <text evidence="1">Belongs to the sigma-70 factor family. ECF subfamily.</text>
</comment>
<feature type="domain" description="RNA polymerase sigma-70 region 2" evidence="6">
    <location>
        <begin position="14"/>
        <end position="73"/>
    </location>
</feature>
<feature type="domain" description="RNA polymerase sigma factor 70 region 4 type 2" evidence="7">
    <location>
        <begin position="108"/>
        <end position="159"/>
    </location>
</feature>
<organism evidence="8 9">
    <name type="scientific">Prevotella aff. ruminicola Tc2-24</name>
    <dbReference type="NCBI Taxonomy" id="81582"/>
    <lineage>
        <taxon>Bacteria</taxon>
        <taxon>Pseudomonadati</taxon>
        <taxon>Bacteroidota</taxon>
        <taxon>Bacteroidia</taxon>
        <taxon>Bacteroidales</taxon>
        <taxon>Prevotellaceae</taxon>
        <taxon>Prevotella</taxon>
    </lineage>
</organism>
<dbReference type="InterPro" id="IPR013325">
    <property type="entry name" value="RNA_pol_sigma_r2"/>
</dbReference>
<dbReference type="InterPro" id="IPR007627">
    <property type="entry name" value="RNA_pol_sigma70_r2"/>
</dbReference>
<sequence>MKKISFRNDILPLKNELYRLAFRITLNAEEAEDIVQETMIKVWNRRTQWNEIESIEAFCLTICRHLSLDKRRKMENLNQFLEEEDYDAPDPHHSSNPEEQAMQQDKILLIQRLINRLPEKQRTAMQLREFEEKSYKEIAAIMDISEEQVKVNIFRARQTVRQKYIDTEKYGL</sequence>